<evidence type="ECO:0000259" key="3">
    <source>
        <dbReference type="Pfam" id="PF00535"/>
    </source>
</evidence>
<evidence type="ECO:0000256" key="2">
    <source>
        <dbReference type="SAM" id="Phobius"/>
    </source>
</evidence>
<dbReference type="KEGG" id="smam:Mal15_37040"/>
<gene>
    <name evidence="5" type="primary">arnC_3</name>
    <name evidence="5" type="ORF">Mal15_37040</name>
</gene>
<name>A0A5B9MEW3_9BACT</name>
<keyword evidence="5" id="KW-0328">Glycosyltransferase</keyword>
<dbReference type="RefSeq" id="WP_147869003.1">
    <property type="nucleotide sequence ID" value="NZ_CP036264.1"/>
</dbReference>
<keyword evidence="2" id="KW-0472">Membrane</keyword>
<proteinExistence type="predicted"/>
<feature type="transmembrane region" description="Helical" evidence="2">
    <location>
        <begin position="255"/>
        <end position="275"/>
    </location>
</feature>
<feature type="transmembrane region" description="Helical" evidence="2">
    <location>
        <begin position="336"/>
        <end position="358"/>
    </location>
</feature>
<dbReference type="EC" id="2.4.2.53" evidence="5"/>
<accession>A0A5B9MEW3</accession>
<dbReference type="EMBL" id="CP036264">
    <property type="protein sequence ID" value="QEF99638.1"/>
    <property type="molecule type" value="Genomic_DNA"/>
</dbReference>
<dbReference type="PANTHER" id="PTHR48090:SF7">
    <property type="entry name" value="RFBJ PROTEIN"/>
    <property type="match status" value="1"/>
</dbReference>
<feature type="domain" description="Glycosyltransferase 2-like" evidence="3">
    <location>
        <begin position="30"/>
        <end position="192"/>
    </location>
</feature>
<feature type="domain" description="Low-salt glycan biosynthesis hexosyltransferase Agl6 C-terminal transmembrane region" evidence="4">
    <location>
        <begin position="309"/>
        <end position="402"/>
    </location>
</feature>
<evidence type="ECO:0000259" key="4">
    <source>
        <dbReference type="Pfam" id="PF26629"/>
    </source>
</evidence>
<dbReference type="Gene3D" id="3.90.550.10">
    <property type="entry name" value="Spore Coat Polysaccharide Biosynthesis Protein SpsA, Chain A"/>
    <property type="match status" value="1"/>
</dbReference>
<feature type="region of interest" description="Disordered" evidence="1">
    <location>
        <begin position="1"/>
        <end position="26"/>
    </location>
</feature>
<dbReference type="InterPro" id="IPR029044">
    <property type="entry name" value="Nucleotide-diphossugar_trans"/>
</dbReference>
<feature type="compositionally biased region" description="Polar residues" evidence="1">
    <location>
        <begin position="1"/>
        <end position="15"/>
    </location>
</feature>
<keyword evidence="6" id="KW-1185">Reference proteome</keyword>
<feature type="transmembrane region" description="Helical" evidence="2">
    <location>
        <begin position="291"/>
        <end position="315"/>
    </location>
</feature>
<feature type="compositionally biased region" description="Basic and acidic residues" evidence="1">
    <location>
        <begin position="16"/>
        <end position="26"/>
    </location>
</feature>
<dbReference type="InterPro" id="IPR050256">
    <property type="entry name" value="Glycosyltransferase_2"/>
</dbReference>
<keyword evidence="2" id="KW-1133">Transmembrane helix</keyword>
<feature type="transmembrane region" description="Helical" evidence="2">
    <location>
        <begin position="378"/>
        <end position="404"/>
    </location>
</feature>
<dbReference type="InterPro" id="IPR058718">
    <property type="entry name" value="Agl6_TM_C"/>
</dbReference>
<dbReference type="InterPro" id="IPR001173">
    <property type="entry name" value="Glyco_trans_2-like"/>
</dbReference>
<sequence length="406" mass="44244">MKTEQLNSDLTAANTESDRDGGDDRGLELSVVMPCLNEAETLQICIEKSLDTMQAHGIDGEVVIADNGSTDGSQEIARRSGARVVPVESKGYGSALRGGIAAAKGKFVIMGDADDSYDFTHIPRILEKLRDGNDLVMGNRFKGGIEPGAMPPLHRYLGNPVLSGIGRLFFSAPCGDFHCGLRGFRQDLVERLDLRTTGMEFASEMVVKSTLHKVRIAEVPTTLSPDGRSRAPHLRSFRDGWRHLRFMMLYSPRWLFLYPGLLVFLIGVVGMLWLLPGSRFVGNIVLDINTLLYAAGAVLIGFQAVLFSVLTKVFAVTSGLIPKPVSWEKWFQIAKLETGLILGGVLMVGGVIGSVFAVTQWGQESFGELDPSQMMRLVIPSVLAMALGCQIALFSFFFSVLGLARD</sequence>
<protein>
    <submittedName>
        <fullName evidence="5">Undecaprenyl-phosphate 4-deoxy-4-formamido-L-arabinose transferase</fullName>
        <ecNumber evidence="5">2.4.2.53</ecNumber>
    </submittedName>
</protein>
<dbReference type="AlphaFoldDB" id="A0A5B9MEW3"/>
<dbReference type="Proteomes" id="UP000321353">
    <property type="component" value="Chromosome"/>
</dbReference>
<dbReference type="PANTHER" id="PTHR48090">
    <property type="entry name" value="UNDECAPRENYL-PHOSPHATE 4-DEOXY-4-FORMAMIDO-L-ARABINOSE TRANSFERASE-RELATED"/>
    <property type="match status" value="1"/>
</dbReference>
<dbReference type="GO" id="GO:0099621">
    <property type="term" value="F:undecaprenyl-phosphate 4-deoxy-4-formamido-L-arabinose transferase activity"/>
    <property type="evidence" value="ECO:0007669"/>
    <property type="project" value="UniProtKB-EC"/>
</dbReference>
<keyword evidence="5" id="KW-0808">Transferase</keyword>
<dbReference type="CDD" id="cd04179">
    <property type="entry name" value="DPM_DPG-synthase_like"/>
    <property type="match status" value="1"/>
</dbReference>
<evidence type="ECO:0000256" key="1">
    <source>
        <dbReference type="SAM" id="MobiDB-lite"/>
    </source>
</evidence>
<dbReference type="Pfam" id="PF26629">
    <property type="entry name" value="GT2_TM_C"/>
    <property type="match status" value="1"/>
</dbReference>
<evidence type="ECO:0000313" key="6">
    <source>
        <dbReference type="Proteomes" id="UP000321353"/>
    </source>
</evidence>
<dbReference type="Pfam" id="PF00535">
    <property type="entry name" value="Glycos_transf_2"/>
    <property type="match status" value="1"/>
</dbReference>
<evidence type="ECO:0000313" key="5">
    <source>
        <dbReference type="EMBL" id="QEF99638.1"/>
    </source>
</evidence>
<keyword evidence="2" id="KW-0812">Transmembrane</keyword>
<reference evidence="5 6" key="1">
    <citation type="submission" date="2019-02" db="EMBL/GenBank/DDBJ databases">
        <title>Planctomycetal bacteria perform biofilm scaping via a novel small molecule.</title>
        <authorList>
            <person name="Jeske O."/>
            <person name="Boedeker C."/>
            <person name="Wiegand S."/>
            <person name="Breitling P."/>
            <person name="Kallscheuer N."/>
            <person name="Jogler M."/>
            <person name="Rohde M."/>
            <person name="Petersen J."/>
            <person name="Medema M.H."/>
            <person name="Surup F."/>
            <person name="Jogler C."/>
        </authorList>
    </citation>
    <scope>NUCLEOTIDE SEQUENCE [LARGE SCALE GENOMIC DNA]</scope>
    <source>
        <strain evidence="5 6">Mal15</strain>
    </source>
</reference>
<dbReference type="SUPFAM" id="SSF53448">
    <property type="entry name" value="Nucleotide-diphospho-sugar transferases"/>
    <property type="match status" value="1"/>
</dbReference>
<organism evidence="5 6">
    <name type="scientific">Stieleria maiorica</name>
    <dbReference type="NCBI Taxonomy" id="2795974"/>
    <lineage>
        <taxon>Bacteria</taxon>
        <taxon>Pseudomonadati</taxon>
        <taxon>Planctomycetota</taxon>
        <taxon>Planctomycetia</taxon>
        <taxon>Pirellulales</taxon>
        <taxon>Pirellulaceae</taxon>
        <taxon>Stieleria</taxon>
    </lineage>
</organism>